<accession>A0A8T0DL60</accession>
<evidence type="ECO:0000259" key="10">
    <source>
        <dbReference type="PROSITE" id="PS50214"/>
    </source>
</evidence>
<sequence length="1206" mass="134011">MGPLLALLFLFCIDLSKQSEQSYTAVITPSAVFNHEVVDDHFPRKITLKLLYLFPLTENHLNLVLSRDLIKLSSFVVFSLDGEQSYEHNPPQCFYHVLPESFNISGFHENGHSQHEFGHFSLCERGAEGFARVPPSLNFPHGAEFRLEPINSQPMSGNHTIDSLRTALQSPHYLFIVPYSNHLKSSRDVNEELRLNHPGSRAKHLLTKPQVNFSADSVWSVHEHADMHGLRKTAKSFAQHRKSDKLTRRPRAAPILEGTTNRTLTAAFREPYDTLLYRINRLISEVNALFAPFNVVIVVVRLEIWKRDRVQLNVDEHHLLPTLAQFKRIHADVRHDCLHALLGIKDGGSRTRGKANSRTMCVFSRCVAYTRDAPTIDLTDTVHTMAHELGHNFGLRHDTEECNCQNCIMATGVEFGNHLMQWSPCSMRDLPVLLDYGMGLCLYDTPQLGAVPVVAGSSPRFPARFSSTPVMRTNPVALVSSVVRVYDWNFQASHISTARVLAANPTTVSSLCGNGILDPGEECDCGNRTTCPIQLQDCCDMRRCVLRAGSTCASGPCCHAAVDPTSGRFHCQLAQAGTVCRKESGDCDLPEYCDGKSQWCPVDVYKADGIGCVTEIGTQAFCVRGGCREADQWCRVLWGKTGRRAHPHCFYENHVLHQSGAPDSVANCGKIRPFAIDRWEDAKSWPGVACPSWQDAECGRLWCHHRNEKGMLLGWLETQTRFLSSVGESCSALVYDPVWPASDPTTWNVMQKRQMNVNIAGEGLRGAITQDAGMVPDGTPCSRGLCYNGSCISLTELPSRLQCRCNGLGVCNSLGNCHCNLGFHPPNCEYGGDGGSIDSGPPPSDSKPTQIPDHRYNLKQPSLLPPWAPPTWFHNHSTNWGRASVNPPSSFSPTTTTPAHPIGSHWSRHSPNVATSAPRPKPRWPTGHTRPRQRHSWPKWPKLRTTSPRPLVTTGSPFARPDDGLVNKGLYTEPGLVIAVTVLSLVVLPLIAFALYCYFCHGCKCTPLILGPVIPTQSGLRKPFDRGLRPLFRNWCRRTQAPLFTAANHVPATTESKPDRSYPPQSGKTVPKWTNGYLVDQDYQNGFSKASPMLLNGSNTSKYKHGYSKTNNFSSNHLSITNPSSKSPKPMPPRLLPKPGHIRFVPHQESDSLGRFLSPVNNKYNTQALSSFKLIDGGNHEANEQPTHRFKTRVDRLRGGFFLSCV</sequence>
<dbReference type="SUPFAM" id="SSF57552">
    <property type="entry name" value="Blood coagulation inhibitor (disintegrin)"/>
    <property type="match status" value="1"/>
</dbReference>
<feature type="binding site" evidence="6">
    <location>
        <position position="391"/>
    </location>
    <ligand>
        <name>Zn(2+)</name>
        <dbReference type="ChEBI" id="CHEBI:29105"/>
        <note>catalytic</note>
    </ligand>
</feature>
<dbReference type="GO" id="GO:0046872">
    <property type="term" value="F:metal ion binding"/>
    <property type="evidence" value="ECO:0007669"/>
    <property type="project" value="UniProtKB-KW"/>
</dbReference>
<dbReference type="SMART" id="SM00608">
    <property type="entry name" value="ACR"/>
    <property type="match status" value="1"/>
</dbReference>
<keyword evidence="6" id="KW-1015">Disulfide bond</keyword>
<evidence type="ECO:0000256" key="7">
    <source>
        <dbReference type="SAM" id="MobiDB-lite"/>
    </source>
</evidence>
<evidence type="ECO:0000256" key="1">
    <source>
        <dbReference type="ARBA" id="ARBA00004167"/>
    </source>
</evidence>
<dbReference type="SMART" id="SM00050">
    <property type="entry name" value="DISIN"/>
    <property type="match status" value="1"/>
</dbReference>
<dbReference type="EMBL" id="JTDF01003111">
    <property type="protein sequence ID" value="KAF8568086.1"/>
    <property type="molecule type" value="Genomic_DNA"/>
</dbReference>
<keyword evidence="9" id="KW-0732">Signal</keyword>
<dbReference type="GO" id="GO:0016020">
    <property type="term" value="C:membrane"/>
    <property type="evidence" value="ECO:0007669"/>
    <property type="project" value="UniProtKB-SubCell"/>
</dbReference>
<feature type="compositionally biased region" description="Polar residues" evidence="7">
    <location>
        <begin position="944"/>
        <end position="956"/>
    </location>
</feature>
<keyword evidence="13" id="KW-1185">Reference proteome</keyword>
<dbReference type="AlphaFoldDB" id="A0A8T0DL60"/>
<feature type="active site" evidence="6">
    <location>
        <position position="388"/>
    </location>
</feature>
<feature type="region of interest" description="Disordered" evidence="7">
    <location>
        <begin position="834"/>
        <end position="855"/>
    </location>
</feature>
<evidence type="ECO:0000256" key="9">
    <source>
        <dbReference type="SAM" id="SignalP"/>
    </source>
</evidence>
<dbReference type="Gene3D" id="4.10.70.10">
    <property type="entry name" value="Disintegrin domain"/>
    <property type="match status" value="1"/>
</dbReference>
<feature type="chain" id="PRO_5035854163" description="Disintegrin and metalloproteinase domain-containing protein 12" evidence="9">
    <location>
        <begin position="19"/>
        <end position="1206"/>
    </location>
</feature>
<dbReference type="InterPro" id="IPR001762">
    <property type="entry name" value="Disintegrin_dom"/>
</dbReference>
<evidence type="ECO:0000313" key="13">
    <source>
        <dbReference type="Proteomes" id="UP000699462"/>
    </source>
</evidence>
<dbReference type="PROSITE" id="PS50214">
    <property type="entry name" value="DISINTEGRIN_2"/>
    <property type="match status" value="1"/>
</dbReference>
<feature type="domain" description="Disintegrin" evidence="10">
    <location>
        <begin position="509"/>
        <end position="608"/>
    </location>
</feature>
<feature type="domain" description="Peptidase M12B" evidence="11">
    <location>
        <begin position="260"/>
        <end position="446"/>
    </location>
</feature>
<feature type="binding site" evidence="6">
    <location>
        <position position="397"/>
    </location>
    <ligand>
        <name>Zn(2+)</name>
        <dbReference type="ChEBI" id="CHEBI:29105"/>
        <note>catalytic</note>
    </ligand>
</feature>
<dbReference type="InterPro" id="IPR036436">
    <property type="entry name" value="Disintegrin_dom_sf"/>
</dbReference>
<protein>
    <recommendedName>
        <fullName evidence="14">Disintegrin and metalloproteinase domain-containing protein 12</fullName>
    </recommendedName>
</protein>
<evidence type="ECO:0000256" key="3">
    <source>
        <dbReference type="ARBA" id="ARBA00022989"/>
    </source>
</evidence>
<reference evidence="12 13" key="1">
    <citation type="submission" date="2019-07" db="EMBL/GenBank/DDBJ databases">
        <title>Annotation for the trematode Paragonimus westermani.</title>
        <authorList>
            <person name="Choi Y.-J."/>
        </authorList>
    </citation>
    <scope>NUCLEOTIDE SEQUENCE [LARGE SCALE GENOMIC DNA]</scope>
    <source>
        <strain evidence="12">180907_Pwestermani</strain>
    </source>
</reference>
<dbReference type="PANTHER" id="PTHR11905">
    <property type="entry name" value="ADAM A DISINTEGRIN AND METALLOPROTEASE DOMAIN"/>
    <property type="match status" value="1"/>
</dbReference>
<evidence type="ECO:0000256" key="4">
    <source>
        <dbReference type="ARBA" id="ARBA00023136"/>
    </source>
</evidence>
<dbReference type="Pfam" id="PF00200">
    <property type="entry name" value="Disintegrin"/>
    <property type="match status" value="1"/>
</dbReference>
<evidence type="ECO:0000259" key="11">
    <source>
        <dbReference type="PROSITE" id="PS50215"/>
    </source>
</evidence>
<evidence type="ECO:0000256" key="2">
    <source>
        <dbReference type="ARBA" id="ARBA00022692"/>
    </source>
</evidence>
<dbReference type="GO" id="GO:0006509">
    <property type="term" value="P:membrane protein ectodomain proteolysis"/>
    <property type="evidence" value="ECO:0007669"/>
    <property type="project" value="TreeGrafter"/>
</dbReference>
<dbReference type="InterPro" id="IPR001590">
    <property type="entry name" value="Peptidase_M12B"/>
</dbReference>
<keyword evidence="6" id="KW-0862">Zinc</keyword>
<comment type="caution">
    <text evidence="6">Lacks conserved residue(s) required for the propagation of feature annotation.</text>
</comment>
<feature type="binding site" evidence="6">
    <location>
        <position position="387"/>
    </location>
    <ligand>
        <name>Zn(2+)</name>
        <dbReference type="ChEBI" id="CHEBI:29105"/>
        <note>catalytic</note>
    </ligand>
</feature>
<dbReference type="OrthoDB" id="6249229at2759"/>
<feature type="transmembrane region" description="Helical" evidence="8">
    <location>
        <begin position="976"/>
        <end position="999"/>
    </location>
</feature>
<dbReference type="InterPro" id="IPR024079">
    <property type="entry name" value="MetalloPept_cat_dom_sf"/>
</dbReference>
<keyword evidence="6" id="KW-0479">Metal-binding</keyword>
<dbReference type="Gene3D" id="3.40.390.10">
    <property type="entry name" value="Collagenase (Catalytic Domain)"/>
    <property type="match status" value="1"/>
</dbReference>
<gene>
    <name evidence="12" type="ORF">P879_02192</name>
</gene>
<dbReference type="PANTHER" id="PTHR11905:SF159">
    <property type="entry name" value="ADAM METALLOPROTEASE"/>
    <property type="match status" value="1"/>
</dbReference>
<dbReference type="Pfam" id="PF08516">
    <property type="entry name" value="ADAM_CR"/>
    <property type="match status" value="1"/>
</dbReference>
<comment type="subcellular location">
    <subcellularLocation>
        <location evidence="1">Membrane</location>
        <topology evidence="1">Single-pass membrane protein</topology>
    </subcellularLocation>
</comment>
<dbReference type="Pfam" id="PF01421">
    <property type="entry name" value="Reprolysin"/>
    <property type="match status" value="1"/>
</dbReference>
<dbReference type="Proteomes" id="UP000699462">
    <property type="component" value="Unassembled WGS sequence"/>
</dbReference>
<feature type="region of interest" description="Disordered" evidence="7">
    <location>
        <begin position="884"/>
        <end position="959"/>
    </location>
</feature>
<feature type="signal peptide" evidence="9">
    <location>
        <begin position="1"/>
        <end position="18"/>
    </location>
</feature>
<comment type="caution">
    <text evidence="12">The sequence shown here is derived from an EMBL/GenBank/DDBJ whole genome shotgun (WGS) entry which is preliminary data.</text>
</comment>
<organism evidence="12 13">
    <name type="scientific">Paragonimus westermani</name>
    <dbReference type="NCBI Taxonomy" id="34504"/>
    <lineage>
        <taxon>Eukaryota</taxon>
        <taxon>Metazoa</taxon>
        <taxon>Spiralia</taxon>
        <taxon>Lophotrochozoa</taxon>
        <taxon>Platyhelminthes</taxon>
        <taxon>Trematoda</taxon>
        <taxon>Digenea</taxon>
        <taxon>Plagiorchiida</taxon>
        <taxon>Troglotremata</taxon>
        <taxon>Troglotrematidae</taxon>
        <taxon>Paragonimus</taxon>
    </lineage>
</organism>
<keyword evidence="3 8" id="KW-1133">Transmembrane helix</keyword>
<feature type="disulfide bond" evidence="5">
    <location>
        <begin position="580"/>
        <end position="600"/>
    </location>
</feature>
<evidence type="ECO:0000313" key="12">
    <source>
        <dbReference type="EMBL" id="KAF8568086.1"/>
    </source>
</evidence>
<evidence type="ECO:0000256" key="8">
    <source>
        <dbReference type="SAM" id="Phobius"/>
    </source>
</evidence>
<dbReference type="PROSITE" id="PS01186">
    <property type="entry name" value="EGF_2"/>
    <property type="match status" value="1"/>
</dbReference>
<evidence type="ECO:0000256" key="6">
    <source>
        <dbReference type="PROSITE-ProRule" id="PRU00276"/>
    </source>
</evidence>
<dbReference type="InterPro" id="IPR000742">
    <property type="entry name" value="EGF"/>
</dbReference>
<feature type="disulfide bond" evidence="6">
    <location>
        <begin position="361"/>
        <end position="441"/>
    </location>
</feature>
<dbReference type="PROSITE" id="PS50215">
    <property type="entry name" value="ADAM_MEPRO"/>
    <property type="match status" value="1"/>
</dbReference>
<proteinExistence type="predicted"/>
<name>A0A8T0DL60_9TREM</name>
<feature type="compositionally biased region" description="Low complexity" evidence="7">
    <location>
        <begin position="887"/>
        <end position="898"/>
    </location>
</feature>
<evidence type="ECO:0008006" key="14">
    <source>
        <dbReference type="Google" id="ProtNLM"/>
    </source>
</evidence>
<keyword evidence="4 8" id="KW-0472">Membrane</keyword>
<dbReference type="GO" id="GO:0004222">
    <property type="term" value="F:metalloendopeptidase activity"/>
    <property type="evidence" value="ECO:0007669"/>
    <property type="project" value="InterPro"/>
</dbReference>
<dbReference type="SUPFAM" id="SSF55486">
    <property type="entry name" value="Metalloproteases ('zincins'), catalytic domain"/>
    <property type="match status" value="1"/>
</dbReference>
<keyword evidence="2 8" id="KW-0812">Transmembrane</keyword>
<evidence type="ECO:0000256" key="5">
    <source>
        <dbReference type="PROSITE-ProRule" id="PRU00068"/>
    </source>
</evidence>
<dbReference type="InterPro" id="IPR006586">
    <property type="entry name" value="ADAM_Cys-rich"/>
</dbReference>